<dbReference type="NCBIfam" id="TIGR01198">
    <property type="entry name" value="pgl"/>
    <property type="match status" value="1"/>
</dbReference>
<evidence type="ECO:0000256" key="1">
    <source>
        <dbReference type="ARBA" id="ARBA00000832"/>
    </source>
</evidence>
<name>A0AAV1IAW6_9CHLO</name>
<dbReference type="SUPFAM" id="SSF100950">
    <property type="entry name" value="NagB/RpiA/CoA transferase-like"/>
    <property type="match status" value="1"/>
</dbReference>
<keyword evidence="9" id="KW-1185">Reference proteome</keyword>
<protein>
    <recommendedName>
        <fullName evidence="4">6-phosphogluconolactonase</fullName>
        <ecNumber evidence="4">3.1.1.31</ecNumber>
    </recommendedName>
</protein>
<gene>
    <name evidence="8" type="ORF">CVIRNUC_007720</name>
</gene>
<evidence type="ECO:0000313" key="8">
    <source>
        <dbReference type="EMBL" id="CAK0784516.1"/>
    </source>
</evidence>
<dbReference type="InterPro" id="IPR005900">
    <property type="entry name" value="6-phosphogluconolactonase_DevB"/>
</dbReference>
<comment type="pathway">
    <text evidence="2">Carbohydrate degradation; pentose phosphate pathway; D-ribulose 5-phosphate from D-glucose 6-phosphate (oxidative stage): step 2/3.</text>
</comment>
<dbReference type="InterPro" id="IPR006148">
    <property type="entry name" value="Glc/Gal-6P_isomerase"/>
</dbReference>
<feature type="compositionally biased region" description="Polar residues" evidence="6">
    <location>
        <begin position="27"/>
        <end position="39"/>
    </location>
</feature>
<evidence type="ECO:0000313" key="9">
    <source>
        <dbReference type="Proteomes" id="UP001314263"/>
    </source>
</evidence>
<comment type="caution">
    <text evidence="8">The sequence shown here is derived from an EMBL/GenBank/DDBJ whole genome shotgun (WGS) entry which is preliminary data.</text>
</comment>
<dbReference type="EMBL" id="CAUYUE010000010">
    <property type="protein sequence ID" value="CAK0784516.1"/>
    <property type="molecule type" value="Genomic_DNA"/>
</dbReference>
<dbReference type="Proteomes" id="UP001314263">
    <property type="component" value="Unassembled WGS sequence"/>
</dbReference>
<evidence type="ECO:0000256" key="3">
    <source>
        <dbReference type="ARBA" id="ARBA00010662"/>
    </source>
</evidence>
<comment type="catalytic activity">
    <reaction evidence="1">
        <text>6-phospho-D-glucono-1,5-lactone + H2O = 6-phospho-D-gluconate + H(+)</text>
        <dbReference type="Rhea" id="RHEA:12556"/>
        <dbReference type="ChEBI" id="CHEBI:15377"/>
        <dbReference type="ChEBI" id="CHEBI:15378"/>
        <dbReference type="ChEBI" id="CHEBI:57955"/>
        <dbReference type="ChEBI" id="CHEBI:58759"/>
        <dbReference type="EC" id="3.1.1.31"/>
    </reaction>
</comment>
<evidence type="ECO:0000256" key="5">
    <source>
        <dbReference type="ARBA" id="ARBA00022801"/>
    </source>
</evidence>
<dbReference type="Pfam" id="PF01182">
    <property type="entry name" value="Glucosamine_iso"/>
    <property type="match status" value="1"/>
</dbReference>
<evidence type="ECO:0000256" key="4">
    <source>
        <dbReference type="ARBA" id="ARBA00013198"/>
    </source>
</evidence>
<keyword evidence="5" id="KW-0378">Hydrolase</keyword>
<feature type="region of interest" description="Disordered" evidence="6">
    <location>
        <begin position="17"/>
        <end position="76"/>
    </location>
</feature>
<dbReference type="PANTHER" id="PTHR11054:SF22">
    <property type="entry name" value="6-PHOSPHOGLUCONOLACTONASE 3, CHLOROPLASTIC"/>
    <property type="match status" value="1"/>
</dbReference>
<accession>A0AAV1IAW6</accession>
<dbReference type="FunFam" id="3.40.50.1360:FF:000005">
    <property type="entry name" value="6-phosphogluconolactonase"/>
    <property type="match status" value="1"/>
</dbReference>
<dbReference type="CDD" id="cd01400">
    <property type="entry name" value="6PGL"/>
    <property type="match status" value="1"/>
</dbReference>
<dbReference type="InterPro" id="IPR039104">
    <property type="entry name" value="6PGL"/>
</dbReference>
<comment type="similarity">
    <text evidence="3">Belongs to the glucosamine/galactosamine-6-phosphate isomerase family. 6-phosphogluconolactonase subfamily.</text>
</comment>
<evidence type="ECO:0000256" key="2">
    <source>
        <dbReference type="ARBA" id="ARBA00004961"/>
    </source>
</evidence>
<organism evidence="8 9">
    <name type="scientific">Coccomyxa viridis</name>
    <dbReference type="NCBI Taxonomy" id="1274662"/>
    <lineage>
        <taxon>Eukaryota</taxon>
        <taxon>Viridiplantae</taxon>
        <taxon>Chlorophyta</taxon>
        <taxon>core chlorophytes</taxon>
        <taxon>Trebouxiophyceae</taxon>
        <taxon>Trebouxiophyceae incertae sedis</taxon>
        <taxon>Coccomyxaceae</taxon>
        <taxon>Coccomyxa</taxon>
    </lineage>
</organism>
<feature type="domain" description="Glucosamine/galactosamine-6-phosphate isomerase" evidence="7">
    <location>
        <begin position="145"/>
        <end position="368"/>
    </location>
</feature>
<dbReference type="GO" id="GO:0017057">
    <property type="term" value="F:6-phosphogluconolactonase activity"/>
    <property type="evidence" value="ECO:0007669"/>
    <property type="project" value="UniProtKB-EC"/>
</dbReference>
<dbReference type="AlphaFoldDB" id="A0AAV1IAW6"/>
<evidence type="ECO:0000259" key="7">
    <source>
        <dbReference type="Pfam" id="PF01182"/>
    </source>
</evidence>
<dbReference type="PANTHER" id="PTHR11054">
    <property type="entry name" value="6-PHOSPHOGLUCONOLACTONASE"/>
    <property type="match status" value="1"/>
</dbReference>
<dbReference type="Gene3D" id="3.40.50.1360">
    <property type="match status" value="1"/>
</dbReference>
<dbReference type="EC" id="3.1.1.31" evidence="4"/>
<sequence>MTALAFVRFGVSCAAQPRKAGRKAATKPQTGRVSASGNGASIADLARENGANLKTLNGTRSESLPESSEELGQDQKPAVSRINYIPKSRWPKGIPPVMGAHLMPSGEVAPISTSKGAGVGGVPHKFMYPKEDKENYQVLQFASQAAGSQGLATYVQQISEAAIKERGAFTLVLSGGSLLKAIGQLVGSPGVDFSKWHVFFVDERNVPHSHSDSNYKGADEALLSKANIPREQVHAIRENLPVAEAATEYAGQLLRLDKTVLPRNAEGLPIFDAMLLGLGPDGHVASLFPNRSQIAATDSWVLPVENSPKPPPERITMSLPVINSAKEIALVAMGEGKAEIVQRVLEVQSLPGALPAQLVQPSSGSLKWFLDIASAQNLAMHKWDSTKDFPRST</sequence>
<dbReference type="GO" id="GO:0005975">
    <property type="term" value="P:carbohydrate metabolic process"/>
    <property type="evidence" value="ECO:0007669"/>
    <property type="project" value="InterPro"/>
</dbReference>
<reference evidence="8 9" key="1">
    <citation type="submission" date="2023-10" db="EMBL/GenBank/DDBJ databases">
        <authorList>
            <person name="Maclean D."/>
            <person name="Macfadyen A."/>
        </authorList>
    </citation>
    <scope>NUCLEOTIDE SEQUENCE [LARGE SCALE GENOMIC DNA]</scope>
</reference>
<evidence type="ECO:0000256" key="6">
    <source>
        <dbReference type="SAM" id="MobiDB-lite"/>
    </source>
</evidence>
<proteinExistence type="inferred from homology"/>
<dbReference type="GO" id="GO:0006098">
    <property type="term" value="P:pentose-phosphate shunt"/>
    <property type="evidence" value="ECO:0007669"/>
    <property type="project" value="InterPro"/>
</dbReference>
<dbReference type="InterPro" id="IPR037171">
    <property type="entry name" value="NagB/RpiA_transferase-like"/>
</dbReference>